<accession>A0ABD1ZD64</accession>
<organism evidence="1 2">
    <name type="scientific">Riccia fluitans</name>
    <dbReference type="NCBI Taxonomy" id="41844"/>
    <lineage>
        <taxon>Eukaryota</taxon>
        <taxon>Viridiplantae</taxon>
        <taxon>Streptophyta</taxon>
        <taxon>Embryophyta</taxon>
        <taxon>Marchantiophyta</taxon>
        <taxon>Marchantiopsida</taxon>
        <taxon>Marchantiidae</taxon>
        <taxon>Marchantiales</taxon>
        <taxon>Ricciaceae</taxon>
        <taxon>Riccia</taxon>
    </lineage>
</organism>
<dbReference type="EMBL" id="JBHFFA010000002">
    <property type="protein sequence ID" value="KAL2644587.1"/>
    <property type="molecule type" value="Genomic_DNA"/>
</dbReference>
<sequence length="150" mass="18104">MAANRTHTASAEWSKLEAEVRELDNILAVKWRKLSRLRWIREGDAPSKFFFSILKARRTQEEITTLVRDDGTRLEDNDNILEELKQYYQELYRQPLVSEEDEELRRHILKLMHKRISEAHNAYLIEEPNEEEIEKVIRNLKLRRRRESMA</sequence>
<comment type="caution">
    <text evidence="1">The sequence shown here is derived from an EMBL/GenBank/DDBJ whole genome shotgun (WGS) entry which is preliminary data.</text>
</comment>
<keyword evidence="2" id="KW-1185">Reference proteome</keyword>
<dbReference type="AlphaFoldDB" id="A0ABD1ZD64"/>
<reference evidence="1 2" key="1">
    <citation type="submission" date="2024-09" db="EMBL/GenBank/DDBJ databases">
        <title>Chromosome-scale assembly of Riccia fluitans.</title>
        <authorList>
            <person name="Paukszto L."/>
            <person name="Sawicki J."/>
            <person name="Karawczyk K."/>
            <person name="Piernik-Szablinska J."/>
            <person name="Szczecinska M."/>
            <person name="Mazdziarz M."/>
        </authorList>
    </citation>
    <scope>NUCLEOTIDE SEQUENCE [LARGE SCALE GENOMIC DNA]</scope>
    <source>
        <strain evidence="1">Rf_01</strain>
        <tissue evidence="1">Aerial parts of the thallus</tissue>
    </source>
</reference>
<proteinExistence type="predicted"/>
<protein>
    <submittedName>
        <fullName evidence="1">Uncharacterized protein</fullName>
    </submittedName>
</protein>
<dbReference type="Proteomes" id="UP001605036">
    <property type="component" value="Unassembled WGS sequence"/>
</dbReference>
<name>A0ABD1ZD64_9MARC</name>
<gene>
    <name evidence="1" type="ORF">R1flu_012174</name>
</gene>
<evidence type="ECO:0000313" key="1">
    <source>
        <dbReference type="EMBL" id="KAL2644587.1"/>
    </source>
</evidence>
<evidence type="ECO:0000313" key="2">
    <source>
        <dbReference type="Proteomes" id="UP001605036"/>
    </source>
</evidence>